<gene>
    <name evidence="7" type="ORF">BX611_0290</name>
</gene>
<dbReference type="PROSITE" id="PS51352">
    <property type="entry name" value="THIOREDOXIN_2"/>
    <property type="match status" value="1"/>
</dbReference>
<proteinExistence type="predicted"/>
<comment type="caution">
    <text evidence="7">The sequence shown here is derived from an EMBL/GenBank/DDBJ whole genome shotgun (WGS) entry which is preliminary data.</text>
</comment>
<dbReference type="InterPro" id="IPR036249">
    <property type="entry name" value="Thioredoxin-like_sf"/>
</dbReference>
<feature type="chain" id="PRO_5017542745" evidence="5">
    <location>
        <begin position="19"/>
        <end position="454"/>
    </location>
</feature>
<dbReference type="InterPro" id="IPR013740">
    <property type="entry name" value="Redoxin"/>
</dbReference>
<evidence type="ECO:0000313" key="8">
    <source>
        <dbReference type="Proteomes" id="UP000256429"/>
    </source>
</evidence>
<keyword evidence="4" id="KW-0676">Redox-active center</keyword>
<dbReference type="InterPro" id="IPR013766">
    <property type="entry name" value="Thioredoxin_domain"/>
</dbReference>
<dbReference type="GO" id="GO:0030313">
    <property type="term" value="C:cell envelope"/>
    <property type="evidence" value="ECO:0007669"/>
    <property type="project" value="UniProtKB-SubCell"/>
</dbReference>
<dbReference type="OrthoDB" id="1098640at2"/>
<protein>
    <submittedName>
        <fullName evidence="7">Thioredoxin-like protein</fullName>
    </submittedName>
</protein>
<dbReference type="AlphaFoldDB" id="A0A3D9RYS6"/>
<dbReference type="InterPro" id="IPR017937">
    <property type="entry name" value="Thioredoxin_CS"/>
</dbReference>
<dbReference type="PROSITE" id="PS00194">
    <property type="entry name" value="THIOREDOXIN_1"/>
    <property type="match status" value="1"/>
</dbReference>
<keyword evidence="3" id="KW-1015">Disulfide bond</keyword>
<keyword evidence="2" id="KW-0201">Cytochrome c-type biogenesis</keyword>
<evidence type="ECO:0000256" key="5">
    <source>
        <dbReference type="SAM" id="SignalP"/>
    </source>
</evidence>
<dbReference type="CDD" id="cd02966">
    <property type="entry name" value="TlpA_like_family"/>
    <property type="match status" value="1"/>
</dbReference>
<keyword evidence="5" id="KW-0732">Signal</keyword>
<reference evidence="7 8" key="1">
    <citation type="submission" date="2018-08" db="EMBL/GenBank/DDBJ databases">
        <title>Genomic Encyclopedia of Type Strains, Phase III (KMG-III): the genomes of soil and plant-associated and newly described type strains.</title>
        <authorList>
            <person name="Whitman W."/>
        </authorList>
    </citation>
    <scope>NUCLEOTIDE SEQUENCE [LARGE SCALE GENOMIC DNA]</scope>
    <source>
        <strain evidence="7 8">325-5</strain>
    </source>
</reference>
<accession>A0A3D9RYS6</accession>
<organism evidence="7 8">
    <name type="scientific">Lutibacter oceani</name>
    <dbReference type="NCBI Taxonomy" id="1853311"/>
    <lineage>
        <taxon>Bacteria</taxon>
        <taxon>Pseudomonadati</taxon>
        <taxon>Bacteroidota</taxon>
        <taxon>Flavobacteriia</taxon>
        <taxon>Flavobacteriales</taxon>
        <taxon>Flavobacteriaceae</taxon>
        <taxon>Lutibacter</taxon>
    </lineage>
</organism>
<comment type="subcellular location">
    <subcellularLocation>
        <location evidence="1">Cell envelope</location>
    </subcellularLocation>
</comment>
<sequence>MKKSIYLLALLISCVSCKNGTINNTVVLSGVYANVEQDTLFMTNITSENLLFKNEVQAIPLTNNTTFNYKFTLNKPSYFQIGRTFFYLSPGDSLVATLDGETRETATFKGKGAQANNYLSQVTYPMAGSYWGVKSASSEINDYKDVPEVFEKEVIQRLKSLNDLDQVSEDFKRLEKARIKFDYVNSLQKVQYLFYNKARNGEIVRKDIDSLTQEAKDYFIPYVKNFLDDFNNIEYLQLEVFQTVLDELKEEEFKTKYNLPEFSLELQEYILTDDLINGFKIEGYTNSFIEKLNTELKNIKNPDYLLAIKEEQNQYKSISNGQPASDLIMDKLDGSKIKLSDFKGKLIVVDLWATWCGPCMSLKPNFEALQEKYKDNDNLIFISLSIDTEKKWRTYFETHEPKGNQFHIQRSDLTNYKVTGIPRFFVIDKDLNIVDVFAPAPISRDLEELIKKNI</sequence>
<keyword evidence="8" id="KW-1185">Reference proteome</keyword>
<evidence type="ECO:0000256" key="1">
    <source>
        <dbReference type="ARBA" id="ARBA00004196"/>
    </source>
</evidence>
<dbReference type="RefSeq" id="WP_115877702.1">
    <property type="nucleotide sequence ID" value="NZ_QTTQ01000009.1"/>
</dbReference>
<evidence type="ECO:0000256" key="3">
    <source>
        <dbReference type="ARBA" id="ARBA00023157"/>
    </source>
</evidence>
<evidence type="ECO:0000313" key="7">
    <source>
        <dbReference type="EMBL" id="REE83011.1"/>
    </source>
</evidence>
<dbReference type="GO" id="GO:0017004">
    <property type="term" value="P:cytochrome complex assembly"/>
    <property type="evidence" value="ECO:0007669"/>
    <property type="project" value="UniProtKB-KW"/>
</dbReference>
<dbReference type="InterPro" id="IPR050553">
    <property type="entry name" value="Thioredoxin_ResA/DsbE_sf"/>
</dbReference>
<evidence type="ECO:0000259" key="6">
    <source>
        <dbReference type="PROSITE" id="PS51352"/>
    </source>
</evidence>
<dbReference type="EMBL" id="QTTQ01000009">
    <property type="protein sequence ID" value="REE83011.1"/>
    <property type="molecule type" value="Genomic_DNA"/>
</dbReference>
<dbReference type="SUPFAM" id="SSF52833">
    <property type="entry name" value="Thioredoxin-like"/>
    <property type="match status" value="1"/>
</dbReference>
<dbReference type="Proteomes" id="UP000256429">
    <property type="component" value="Unassembled WGS sequence"/>
</dbReference>
<name>A0A3D9RYS6_9FLAO</name>
<dbReference type="PANTHER" id="PTHR42852">
    <property type="entry name" value="THIOL:DISULFIDE INTERCHANGE PROTEIN DSBE"/>
    <property type="match status" value="1"/>
</dbReference>
<dbReference type="Gene3D" id="3.40.30.10">
    <property type="entry name" value="Glutaredoxin"/>
    <property type="match status" value="1"/>
</dbReference>
<feature type="domain" description="Thioredoxin" evidence="6">
    <location>
        <begin position="318"/>
        <end position="454"/>
    </location>
</feature>
<feature type="signal peptide" evidence="5">
    <location>
        <begin position="1"/>
        <end position="18"/>
    </location>
</feature>
<dbReference type="Pfam" id="PF08534">
    <property type="entry name" value="Redoxin"/>
    <property type="match status" value="1"/>
</dbReference>
<evidence type="ECO:0000256" key="4">
    <source>
        <dbReference type="ARBA" id="ARBA00023284"/>
    </source>
</evidence>
<dbReference type="PANTHER" id="PTHR42852:SF6">
    <property type="entry name" value="THIOL:DISULFIDE INTERCHANGE PROTEIN DSBE"/>
    <property type="match status" value="1"/>
</dbReference>
<evidence type="ECO:0000256" key="2">
    <source>
        <dbReference type="ARBA" id="ARBA00022748"/>
    </source>
</evidence>